<evidence type="ECO:0000256" key="1">
    <source>
        <dbReference type="SAM" id="MobiDB-lite"/>
    </source>
</evidence>
<dbReference type="AlphaFoldDB" id="A0A212FP68"/>
<organism evidence="2 3">
    <name type="scientific">Danaus plexippus plexippus</name>
    <dbReference type="NCBI Taxonomy" id="278856"/>
    <lineage>
        <taxon>Eukaryota</taxon>
        <taxon>Metazoa</taxon>
        <taxon>Ecdysozoa</taxon>
        <taxon>Arthropoda</taxon>
        <taxon>Hexapoda</taxon>
        <taxon>Insecta</taxon>
        <taxon>Pterygota</taxon>
        <taxon>Neoptera</taxon>
        <taxon>Endopterygota</taxon>
        <taxon>Lepidoptera</taxon>
        <taxon>Glossata</taxon>
        <taxon>Ditrysia</taxon>
        <taxon>Papilionoidea</taxon>
        <taxon>Nymphalidae</taxon>
        <taxon>Danainae</taxon>
        <taxon>Danaini</taxon>
        <taxon>Danaina</taxon>
        <taxon>Danaus</taxon>
        <taxon>Danaus</taxon>
    </lineage>
</organism>
<feature type="non-terminal residue" evidence="2">
    <location>
        <position position="1"/>
    </location>
</feature>
<evidence type="ECO:0000313" key="2">
    <source>
        <dbReference type="EMBL" id="OWR55542.1"/>
    </source>
</evidence>
<keyword evidence="3" id="KW-1185">Reference proteome</keyword>
<gene>
    <name evidence="2" type="ORF">KGM_206284B</name>
</gene>
<comment type="caution">
    <text evidence="2">The sequence shown here is derived from an EMBL/GenBank/DDBJ whole genome shotgun (WGS) entry which is preliminary data.</text>
</comment>
<name>A0A212FP68_DANPL</name>
<dbReference type="KEGG" id="dpl:KGM_206284B"/>
<reference evidence="2 3" key="1">
    <citation type="journal article" date="2011" name="Cell">
        <title>The monarch butterfly genome yields insights into long-distance migration.</title>
        <authorList>
            <person name="Zhan S."/>
            <person name="Merlin C."/>
            <person name="Boore J.L."/>
            <person name="Reppert S.M."/>
        </authorList>
    </citation>
    <scope>NUCLEOTIDE SEQUENCE [LARGE SCALE GENOMIC DNA]</scope>
    <source>
        <strain evidence="2">F-2</strain>
    </source>
</reference>
<dbReference type="EMBL" id="AGBW02003513">
    <property type="protein sequence ID" value="OWR55542.1"/>
    <property type="molecule type" value="Genomic_DNA"/>
</dbReference>
<accession>A0A212FP68</accession>
<dbReference type="Proteomes" id="UP000007151">
    <property type="component" value="Unassembled WGS sequence"/>
</dbReference>
<evidence type="ECO:0000313" key="3">
    <source>
        <dbReference type="Proteomes" id="UP000007151"/>
    </source>
</evidence>
<sequence length="30" mass="3555">EKNGNELEEKPAELKKTPQKTTRGRGRRRF</sequence>
<proteinExistence type="predicted"/>
<protein>
    <submittedName>
        <fullName evidence="2">Zinc finger protein on ecdysone puffs</fullName>
    </submittedName>
</protein>
<feature type="region of interest" description="Disordered" evidence="1">
    <location>
        <begin position="1"/>
        <end position="30"/>
    </location>
</feature>
<dbReference type="InParanoid" id="A0A212FP68"/>
<feature type="compositionally biased region" description="Basic and acidic residues" evidence="1">
    <location>
        <begin position="1"/>
        <end position="16"/>
    </location>
</feature>